<proteinExistence type="predicted"/>
<evidence type="ECO:0000313" key="2">
    <source>
        <dbReference type="Proteomes" id="UP000619295"/>
    </source>
</evidence>
<name>A0A927E9E0_9HYPH</name>
<keyword evidence="2" id="KW-1185">Reference proteome</keyword>
<dbReference type="EMBL" id="JACXWY010000002">
    <property type="protein sequence ID" value="MBD3844654.1"/>
    <property type="molecule type" value="Genomic_DNA"/>
</dbReference>
<gene>
    <name evidence="1" type="ORF">IED13_02995</name>
</gene>
<protein>
    <submittedName>
        <fullName evidence="1">Uncharacterized protein</fullName>
    </submittedName>
</protein>
<accession>A0A927E9E0</accession>
<organism evidence="1 2">
    <name type="scientific">Bosea spartocytisi</name>
    <dbReference type="NCBI Taxonomy" id="2773451"/>
    <lineage>
        <taxon>Bacteria</taxon>
        <taxon>Pseudomonadati</taxon>
        <taxon>Pseudomonadota</taxon>
        <taxon>Alphaproteobacteria</taxon>
        <taxon>Hyphomicrobiales</taxon>
        <taxon>Boseaceae</taxon>
        <taxon>Bosea</taxon>
    </lineage>
</organism>
<dbReference type="Proteomes" id="UP000619295">
    <property type="component" value="Unassembled WGS sequence"/>
</dbReference>
<dbReference type="AlphaFoldDB" id="A0A927E9E0"/>
<comment type="caution">
    <text evidence="1">The sequence shown here is derived from an EMBL/GenBank/DDBJ whole genome shotgun (WGS) entry which is preliminary data.</text>
</comment>
<sequence>MKPTFEAYTVALPWYEREDFHRLWDLAHDRDQMPADYEEWHRNAVAVMNAWLARGRALEIVTIRPDDFLAWLEERSLPNTAEMRRQYVEELARHCHDVA</sequence>
<reference evidence="1" key="1">
    <citation type="submission" date="2020-09" db="EMBL/GenBank/DDBJ databases">
        <title>Bosea spartocytisi sp. nov. a root nodule endophyte of Spartocytisus supranubius in the high mountain ecosystem fo the Teide National Park (Canary Islands, Spain).</title>
        <authorList>
            <person name="Pulido-Suarez L."/>
            <person name="Peix A."/>
            <person name="Igual J.M."/>
            <person name="Socas-Perez N."/>
            <person name="Velazquez E."/>
            <person name="Flores-Felix J.D."/>
            <person name="Leon-Barrios M."/>
        </authorList>
    </citation>
    <scope>NUCLEOTIDE SEQUENCE</scope>
    <source>
        <strain evidence="1">SSUT16</strain>
    </source>
</reference>
<evidence type="ECO:0000313" key="1">
    <source>
        <dbReference type="EMBL" id="MBD3844654.1"/>
    </source>
</evidence>
<dbReference type="RefSeq" id="WP_133561480.1">
    <property type="nucleotide sequence ID" value="NZ_JACXWY010000002.1"/>
</dbReference>